<keyword evidence="1" id="KW-0472">Membrane</keyword>
<reference evidence="3" key="1">
    <citation type="submission" date="2019-08" db="EMBL/GenBank/DDBJ databases">
        <authorList>
            <person name="Kucharzyk K."/>
            <person name="Murdoch R.W."/>
            <person name="Higgins S."/>
            <person name="Loffler F."/>
        </authorList>
    </citation>
    <scope>NUCLEOTIDE SEQUENCE</scope>
</reference>
<name>A0A644X8G0_9ZZZZ</name>
<feature type="transmembrane region" description="Helical" evidence="1">
    <location>
        <begin position="54"/>
        <end position="71"/>
    </location>
</feature>
<keyword evidence="1" id="KW-1133">Transmembrane helix</keyword>
<proteinExistence type="predicted"/>
<feature type="domain" description="Nitroreductase" evidence="2">
    <location>
        <begin position="47"/>
        <end position="130"/>
    </location>
</feature>
<dbReference type="Pfam" id="PF00881">
    <property type="entry name" value="Nitroreductase"/>
    <property type="match status" value="1"/>
</dbReference>
<evidence type="ECO:0000256" key="1">
    <source>
        <dbReference type="SAM" id="Phobius"/>
    </source>
</evidence>
<dbReference type="EMBL" id="VSSQ01001973">
    <property type="protein sequence ID" value="MPM12442.1"/>
    <property type="molecule type" value="Genomic_DNA"/>
</dbReference>
<evidence type="ECO:0000313" key="3">
    <source>
        <dbReference type="EMBL" id="MPM12442.1"/>
    </source>
</evidence>
<gene>
    <name evidence="3" type="ORF">SDC9_58795</name>
</gene>
<comment type="caution">
    <text evidence="3">The sequence shown here is derived from an EMBL/GenBank/DDBJ whole genome shotgun (WGS) entry which is preliminary data.</text>
</comment>
<feature type="transmembrane region" description="Helical" evidence="1">
    <location>
        <begin position="77"/>
        <end position="104"/>
    </location>
</feature>
<accession>A0A644X8G0</accession>
<dbReference type="Gene3D" id="3.40.109.10">
    <property type="entry name" value="NADH Oxidase"/>
    <property type="match status" value="1"/>
</dbReference>
<dbReference type="SUPFAM" id="SSF55469">
    <property type="entry name" value="FMN-dependent nitroreductase-like"/>
    <property type="match status" value="1"/>
</dbReference>
<dbReference type="AlphaFoldDB" id="A0A644X8G0"/>
<dbReference type="InterPro" id="IPR000415">
    <property type="entry name" value="Nitroreductase-like"/>
</dbReference>
<sequence>MLLKDVQKMKPFFNPFTLALMRSFMSKEDYLGMKQFVLPVFTFYVEDAKTGRDWFLYNAPLAMCFYASAFADPADVYVAATTAMLAGQALGLGTCMLGFPMYFVRYDEAIRKHLHMPGTIRGGLTVIFGYPAVKYVRGIKRRFARVEVLS</sequence>
<dbReference type="GO" id="GO:0016491">
    <property type="term" value="F:oxidoreductase activity"/>
    <property type="evidence" value="ECO:0007669"/>
    <property type="project" value="InterPro"/>
</dbReference>
<organism evidence="3">
    <name type="scientific">bioreactor metagenome</name>
    <dbReference type="NCBI Taxonomy" id="1076179"/>
    <lineage>
        <taxon>unclassified sequences</taxon>
        <taxon>metagenomes</taxon>
        <taxon>ecological metagenomes</taxon>
    </lineage>
</organism>
<dbReference type="InterPro" id="IPR029479">
    <property type="entry name" value="Nitroreductase"/>
</dbReference>
<evidence type="ECO:0000259" key="2">
    <source>
        <dbReference type="Pfam" id="PF00881"/>
    </source>
</evidence>
<protein>
    <recommendedName>
        <fullName evidence="2">Nitroreductase domain-containing protein</fullName>
    </recommendedName>
</protein>
<keyword evidence="1" id="KW-0812">Transmembrane</keyword>